<name>B6HRG5_PENRW</name>
<sequence>MVYIMWKDGYNVVLCGMYIWAAVINTDTETTVKGCQIREPCGWMAWRGDNDRARFRFSYDSLAIAIISVLGDHMLISDTKHGLSSPDMAGGVRPIWADMLEGGFEFAWPVYPFLLEGYKRTPYCGHATLGQGGPAVGEGLMHSPVIWMEASMECGGIVWGISNEGMWDRD</sequence>
<gene>
    <name evidence="1" type="ORF">Pc22g12220</name>
    <name evidence="1" type="ORF">PCH_Pc22g12220</name>
</gene>
<reference evidence="1 2" key="1">
    <citation type="journal article" date="2008" name="Nat. Biotechnol.">
        <title>Genome sequencing and analysis of the filamentous fungus Penicillium chrysogenum.</title>
        <authorList>
            <person name="van den Berg M.A."/>
            <person name="Albang R."/>
            <person name="Albermann K."/>
            <person name="Badger J.H."/>
            <person name="Daran J.-M."/>
            <person name="Driessen A.J.M."/>
            <person name="Garcia-Estrada C."/>
            <person name="Fedorova N.D."/>
            <person name="Harris D.M."/>
            <person name="Heijne W.H.M."/>
            <person name="Joardar V.S."/>
            <person name="Kiel J.A.K.W."/>
            <person name="Kovalchuk A."/>
            <person name="Martin J.F."/>
            <person name="Nierman W.C."/>
            <person name="Nijland J.G."/>
            <person name="Pronk J.T."/>
            <person name="Roubos J.A."/>
            <person name="van der Klei I.J."/>
            <person name="van Peij N.N.M.E."/>
            <person name="Veenhuis M."/>
            <person name="von Doehren H."/>
            <person name="Wagner C."/>
            <person name="Wortman J.R."/>
            <person name="Bovenberg R.A.L."/>
        </authorList>
    </citation>
    <scope>NUCLEOTIDE SEQUENCE [LARGE SCALE GENOMIC DNA]</scope>
    <source>
        <strain evidence="2">ATCC 28089 / DSM 1075 / NRRL 1951 / Wisconsin 54-1255</strain>
    </source>
</reference>
<dbReference type="OMA" id="IWMEASM"/>
<protein>
    <submittedName>
        <fullName evidence="1">Uncharacterized protein</fullName>
    </submittedName>
</protein>
<dbReference type="AlphaFoldDB" id="B6HRG5"/>
<organism evidence="1 2">
    <name type="scientific">Penicillium rubens (strain ATCC 28089 / DSM 1075 / NRRL 1951 / Wisconsin 54-1255)</name>
    <name type="common">Penicillium chrysogenum</name>
    <dbReference type="NCBI Taxonomy" id="500485"/>
    <lineage>
        <taxon>Eukaryota</taxon>
        <taxon>Fungi</taxon>
        <taxon>Dikarya</taxon>
        <taxon>Ascomycota</taxon>
        <taxon>Pezizomycotina</taxon>
        <taxon>Eurotiomycetes</taxon>
        <taxon>Eurotiomycetidae</taxon>
        <taxon>Eurotiales</taxon>
        <taxon>Aspergillaceae</taxon>
        <taxon>Penicillium</taxon>
        <taxon>Penicillium chrysogenum species complex</taxon>
    </lineage>
</organism>
<dbReference type="HOGENOM" id="CLU_1571165_0_0_1"/>
<proteinExistence type="predicted"/>
<evidence type="ECO:0000313" key="2">
    <source>
        <dbReference type="Proteomes" id="UP000000724"/>
    </source>
</evidence>
<evidence type="ECO:0000313" key="1">
    <source>
        <dbReference type="EMBL" id="CAP98510.1"/>
    </source>
</evidence>
<dbReference type="EMBL" id="AM920437">
    <property type="protein sequence ID" value="CAP98510.1"/>
    <property type="molecule type" value="Genomic_DNA"/>
</dbReference>
<dbReference type="Proteomes" id="UP000000724">
    <property type="component" value="Contig Pc00c22"/>
</dbReference>
<dbReference type="VEuPathDB" id="FungiDB:PCH_Pc22g12220"/>
<keyword evidence="2" id="KW-1185">Reference proteome</keyword>
<accession>B6HRG5</accession>